<gene>
    <name evidence="1" type="ORF">PXEA_LOCUS9777</name>
</gene>
<evidence type="ECO:0000313" key="1">
    <source>
        <dbReference type="EMBL" id="VEL16337.1"/>
    </source>
</evidence>
<name>A0A3S5FD32_9PLAT</name>
<protein>
    <submittedName>
        <fullName evidence="1">Uncharacterized protein</fullName>
    </submittedName>
</protein>
<keyword evidence="2" id="KW-1185">Reference proteome</keyword>
<organism evidence="1 2">
    <name type="scientific">Protopolystoma xenopodis</name>
    <dbReference type="NCBI Taxonomy" id="117903"/>
    <lineage>
        <taxon>Eukaryota</taxon>
        <taxon>Metazoa</taxon>
        <taxon>Spiralia</taxon>
        <taxon>Lophotrochozoa</taxon>
        <taxon>Platyhelminthes</taxon>
        <taxon>Monogenea</taxon>
        <taxon>Polyopisthocotylea</taxon>
        <taxon>Polystomatidea</taxon>
        <taxon>Polystomatidae</taxon>
        <taxon>Protopolystoma</taxon>
    </lineage>
</organism>
<dbReference type="AlphaFoldDB" id="A0A3S5FD32"/>
<evidence type="ECO:0000313" key="2">
    <source>
        <dbReference type="Proteomes" id="UP000784294"/>
    </source>
</evidence>
<accession>A0A3S5FD32</accession>
<reference evidence="1" key="1">
    <citation type="submission" date="2018-11" db="EMBL/GenBank/DDBJ databases">
        <authorList>
            <consortium name="Pathogen Informatics"/>
        </authorList>
    </citation>
    <scope>NUCLEOTIDE SEQUENCE</scope>
</reference>
<dbReference type="Proteomes" id="UP000784294">
    <property type="component" value="Unassembled WGS sequence"/>
</dbReference>
<sequence length="193" mass="21095">MIGGPVSILSSKGSIGKSGISTYSPSTSCFRLLIQLAHLDQLICTLDYIETVWPSGGSSYRDENAIWFLSLLLGTISLGTDLLEPACNGTLTHNATIGLGLSPRDSAFATWHALNDPKHSSCFLVVEPVWQMRLYVAFGLFRLFIRQLALFSTHESDQDGLLNISNLRQMQVEAVHKTSSNVSVEDGLSFRSS</sequence>
<proteinExistence type="predicted"/>
<comment type="caution">
    <text evidence="1">The sequence shown here is derived from an EMBL/GenBank/DDBJ whole genome shotgun (WGS) entry which is preliminary data.</text>
</comment>
<dbReference type="EMBL" id="CAAALY010028052">
    <property type="protein sequence ID" value="VEL16337.1"/>
    <property type="molecule type" value="Genomic_DNA"/>
</dbReference>